<keyword evidence="1" id="KW-0812">Transmembrane</keyword>
<reference evidence="2" key="2">
    <citation type="journal article" date="2015" name="Fish Shellfish Immunol.">
        <title>Early steps in the European eel (Anguilla anguilla)-Vibrio vulnificus interaction in the gills: Role of the RtxA13 toxin.</title>
        <authorList>
            <person name="Callol A."/>
            <person name="Pajuelo D."/>
            <person name="Ebbesson L."/>
            <person name="Teles M."/>
            <person name="MacKenzie S."/>
            <person name="Amaro C."/>
        </authorList>
    </citation>
    <scope>NUCLEOTIDE SEQUENCE</scope>
</reference>
<dbReference type="AlphaFoldDB" id="A0A0E9QRM2"/>
<keyword evidence="1" id="KW-1133">Transmembrane helix</keyword>
<sequence length="38" mass="4573">MIVVLVLIFYHFYVVVQFQMMLYFGRAIQLHLRSLVAI</sequence>
<name>A0A0E9QRM2_ANGAN</name>
<keyword evidence="1" id="KW-0472">Membrane</keyword>
<evidence type="ECO:0000313" key="2">
    <source>
        <dbReference type="EMBL" id="JAH19087.1"/>
    </source>
</evidence>
<protein>
    <submittedName>
        <fullName evidence="2">Uncharacterized protein</fullName>
    </submittedName>
</protein>
<evidence type="ECO:0000256" key="1">
    <source>
        <dbReference type="SAM" id="Phobius"/>
    </source>
</evidence>
<dbReference type="EMBL" id="GBXM01089490">
    <property type="protein sequence ID" value="JAH19087.1"/>
    <property type="molecule type" value="Transcribed_RNA"/>
</dbReference>
<proteinExistence type="predicted"/>
<accession>A0A0E9QRM2</accession>
<organism evidence="2">
    <name type="scientific">Anguilla anguilla</name>
    <name type="common">European freshwater eel</name>
    <name type="synonym">Muraena anguilla</name>
    <dbReference type="NCBI Taxonomy" id="7936"/>
    <lineage>
        <taxon>Eukaryota</taxon>
        <taxon>Metazoa</taxon>
        <taxon>Chordata</taxon>
        <taxon>Craniata</taxon>
        <taxon>Vertebrata</taxon>
        <taxon>Euteleostomi</taxon>
        <taxon>Actinopterygii</taxon>
        <taxon>Neopterygii</taxon>
        <taxon>Teleostei</taxon>
        <taxon>Anguilliformes</taxon>
        <taxon>Anguillidae</taxon>
        <taxon>Anguilla</taxon>
    </lineage>
</organism>
<reference evidence="2" key="1">
    <citation type="submission" date="2014-11" db="EMBL/GenBank/DDBJ databases">
        <authorList>
            <person name="Amaro Gonzalez C."/>
        </authorList>
    </citation>
    <scope>NUCLEOTIDE SEQUENCE</scope>
</reference>
<feature type="transmembrane region" description="Helical" evidence="1">
    <location>
        <begin position="6"/>
        <end position="25"/>
    </location>
</feature>